<evidence type="ECO:0000313" key="2">
    <source>
        <dbReference type="Proteomes" id="UP000821865"/>
    </source>
</evidence>
<name>A0ACB8CPJ1_DERSI</name>
<keyword evidence="2" id="KW-1185">Reference proteome</keyword>
<organism evidence="1 2">
    <name type="scientific">Dermacentor silvarum</name>
    <name type="common">Tick</name>
    <dbReference type="NCBI Taxonomy" id="543639"/>
    <lineage>
        <taxon>Eukaryota</taxon>
        <taxon>Metazoa</taxon>
        <taxon>Ecdysozoa</taxon>
        <taxon>Arthropoda</taxon>
        <taxon>Chelicerata</taxon>
        <taxon>Arachnida</taxon>
        <taxon>Acari</taxon>
        <taxon>Parasitiformes</taxon>
        <taxon>Ixodida</taxon>
        <taxon>Ixodoidea</taxon>
        <taxon>Ixodidae</taxon>
        <taxon>Rhipicephalinae</taxon>
        <taxon>Dermacentor</taxon>
    </lineage>
</organism>
<evidence type="ECO:0000313" key="1">
    <source>
        <dbReference type="EMBL" id="KAH7948950.1"/>
    </source>
</evidence>
<protein>
    <submittedName>
        <fullName evidence="1">Uncharacterized protein</fullName>
    </submittedName>
</protein>
<proteinExistence type="predicted"/>
<comment type="caution">
    <text evidence="1">The sequence shown here is derived from an EMBL/GenBank/DDBJ whole genome shotgun (WGS) entry which is preliminary data.</text>
</comment>
<accession>A0ACB8CPJ1</accession>
<dbReference type="EMBL" id="CM023474">
    <property type="protein sequence ID" value="KAH7948950.1"/>
    <property type="molecule type" value="Genomic_DNA"/>
</dbReference>
<reference evidence="1" key="1">
    <citation type="submission" date="2020-05" db="EMBL/GenBank/DDBJ databases">
        <title>Large-scale comparative analyses of tick genomes elucidate their genetic diversity and vector capacities.</title>
        <authorList>
            <person name="Jia N."/>
            <person name="Wang J."/>
            <person name="Shi W."/>
            <person name="Du L."/>
            <person name="Sun Y."/>
            <person name="Zhan W."/>
            <person name="Jiang J."/>
            <person name="Wang Q."/>
            <person name="Zhang B."/>
            <person name="Ji P."/>
            <person name="Sakyi L.B."/>
            <person name="Cui X."/>
            <person name="Yuan T."/>
            <person name="Jiang B."/>
            <person name="Yang W."/>
            <person name="Lam T.T.-Y."/>
            <person name="Chang Q."/>
            <person name="Ding S."/>
            <person name="Wang X."/>
            <person name="Zhu J."/>
            <person name="Ruan X."/>
            <person name="Zhao L."/>
            <person name="Wei J."/>
            <person name="Que T."/>
            <person name="Du C."/>
            <person name="Cheng J."/>
            <person name="Dai P."/>
            <person name="Han X."/>
            <person name="Huang E."/>
            <person name="Gao Y."/>
            <person name="Liu J."/>
            <person name="Shao H."/>
            <person name="Ye R."/>
            <person name="Li L."/>
            <person name="Wei W."/>
            <person name="Wang X."/>
            <person name="Wang C."/>
            <person name="Yang T."/>
            <person name="Huo Q."/>
            <person name="Li W."/>
            <person name="Guo W."/>
            <person name="Chen H."/>
            <person name="Zhou L."/>
            <person name="Ni X."/>
            <person name="Tian J."/>
            <person name="Zhou Y."/>
            <person name="Sheng Y."/>
            <person name="Liu T."/>
            <person name="Pan Y."/>
            <person name="Xia L."/>
            <person name="Li J."/>
            <person name="Zhao F."/>
            <person name="Cao W."/>
        </authorList>
    </citation>
    <scope>NUCLEOTIDE SEQUENCE</scope>
    <source>
        <strain evidence="1">Dsil-2018</strain>
    </source>
</reference>
<dbReference type="Proteomes" id="UP000821865">
    <property type="component" value="Chromosome 5"/>
</dbReference>
<sequence length="189" mass="20713">MATPLTLTTSRAAAATPAGVRMEKAITAPTTTLMAGTSTGGPSTSAQHIPRLSVNDEEESKYAGDPQDLIQKLKYFYVRPTEGDITRRKERYEGPPQPDMDAPITVAEVYAAVQSFQRNTAPGPDQITNAMIRNLSHESLEELPNYFNEQLWIGGGEIPIEWKSAETGQATRYTKSHAYIPELLCSKAL</sequence>
<gene>
    <name evidence="1" type="ORF">HPB49_003625</name>
</gene>